<dbReference type="SUPFAM" id="SSF48008">
    <property type="entry name" value="GntR ligand-binding domain-like"/>
    <property type="match status" value="1"/>
</dbReference>
<dbReference type="InterPro" id="IPR011711">
    <property type="entry name" value="GntR_C"/>
</dbReference>
<sequence length="242" mass="25957">MTADLPEDAFDRAEPLHARTYDLLWQRLEGGDLPAGTRLKDTDWAARLGVSRTPVREAFRKLAHDGVLDPLGAGGYQVHRFAASEIAELYRCRAALEALAAEEAAQRGGAALATTLAANIAAARAAMQGDDMVTLQALNGSFHDAILDAARSPHLRRLLEQTRRLARMARRQLLAQALAAEVRYEEYRAGLARVLDDHVALHRALAEGDGARAGALMRGHLLATARDMGVVLDAGGALGDVA</sequence>
<dbReference type="SUPFAM" id="SSF46785">
    <property type="entry name" value="Winged helix' DNA-binding domain"/>
    <property type="match status" value="1"/>
</dbReference>
<dbReference type="PANTHER" id="PTHR43537:SF5">
    <property type="entry name" value="UXU OPERON TRANSCRIPTIONAL REGULATOR"/>
    <property type="match status" value="1"/>
</dbReference>
<dbReference type="Pfam" id="PF00392">
    <property type="entry name" value="GntR"/>
    <property type="match status" value="1"/>
</dbReference>
<dbReference type="InterPro" id="IPR036390">
    <property type="entry name" value="WH_DNA-bd_sf"/>
</dbReference>
<comment type="caution">
    <text evidence="5">The sequence shown here is derived from an EMBL/GenBank/DDBJ whole genome shotgun (WGS) entry which is preliminary data.</text>
</comment>
<keyword evidence="2" id="KW-0238">DNA-binding</keyword>
<evidence type="ECO:0000256" key="3">
    <source>
        <dbReference type="ARBA" id="ARBA00023163"/>
    </source>
</evidence>
<dbReference type="Gene3D" id="1.10.10.10">
    <property type="entry name" value="Winged helix-like DNA-binding domain superfamily/Winged helix DNA-binding domain"/>
    <property type="match status" value="1"/>
</dbReference>
<keyword evidence="1" id="KW-0805">Transcription regulation</keyword>
<dbReference type="RefSeq" id="WP_211854429.1">
    <property type="nucleotide sequence ID" value="NZ_JAAGBB010000025.1"/>
</dbReference>
<dbReference type="Gene3D" id="1.20.120.530">
    <property type="entry name" value="GntR ligand-binding domain-like"/>
    <property type="match status" value="1"/>
</dbReference>
<dbReference type="Pfam" id="PF07729">
    <property type="entry name" value="FCD"/>
    <property type="match status" value="1"/>
</dbReference>
<dbReference type="Proteomes" id="UP001196870">
    <property type="component" value="Unassembled WGS sequence"/>
</dbReference>
<keyword evidence="3" id="KW-0804">Transcription</keyword>
<dbReference type="InterPro" id="IPR008920">
    <property type="entry name" value="TF_FadR/GntR_C"/>
</dbReference>
<organism evidence="5 6">
    <name type="scientific">Plastoroseomonas hellenica</name>
    <dbReference type="NCBI Taxonomy" id="2687306"/>
    <lineage>
        <taxon>Bacteria</taxon>
        <taxon>Pseudomonadati</taxon>
        <taxon>Pseudomonadota</taxon>
        <taxon>Alphaproteobacteria</taxon>
        <taxon>Acetobacterales</taxon>
        <taxon>Acetobacteraceae</taxon>
        <taxon>Plastoroseomonas</taxon>
    </lineage>
</organism>
<feature type="domain" description="HTH gntR-type" evidence="4">
    <location>
        <begin position="14"/>
        <end position="81"/>
    </location>
</feature>
<keyword evidence="6" id="KW-1185">Reference proteome</keyword>
<dbReference type="SMART" id="SM00345">
    <property type="entry name" value="HTH_GNTR"/>
    <property type="match status" value="1"/>
</dbReference>
<evidence type="ECO:0000256" key="2">
    <source>
        <dbReference type="ARBA" id="ARBA00023125"/>
    </source>
</evidence>
<dbReference type="InterPro" id="IPR000524">
    <property type="entry name" value="Tscrpt_reg_HTH_GntR"/>
</dbReference>
<dbReference type="SMART" id="SM00895">
    <property type="entry name" value="FCD"/>
    <property type="match status" value="1"/>
</dbReference>
<dbReference type="EMBL" id="JAAGBB010000025">
    <property type="protein sequence ID" value="MBR0666692.1"/>
    <property type="molecule type" value="Genomic_DNA"/>
</dbReference>
<dbReference type="InterPro" id="IPR036388">
    <property type="entry name" value="WH-like_DNA-bd_sf"/>
</dbReference>
<protein>
    <submittedName>
        <fullName evidence="5">GntR family transcriptional regulator</fullName>
    </submittedName>
</protein>
<gene>
    <name evidence="5" type="ORF">GXW71_20200</name>
</gene>
<evidence type="ECO:0000256" key="1">
    <source>
        <dbReference type="ARBA" id="ARBA00023015"/>
    </source>
</evidence>
<proteinExistence type="predicted"/>
<accession>A0ABS5F2A9</accession>
<dbReference type="PANTHER" id="PTHR43537">
    <property type="entry name" value="TRANSCRIPTIONAL REGULATOR, GNTR FAMILY"/>
    <property type="match status" value="1"/>
</dbReference>
<name>A0ABS5F2A9_9PROT</name>
<evidence type="ECO:0000313" key="6">
    <source>
        <dbReference type="Proteomes" id="UP001196870"/>
    </source>
</evidence>
<reference evidence="6" key="1">
    <citation type="journal article" date="2021" name="Syst. Appl. Microbiol.">
        <title>Roseomonas hellenica sp. nov., isolated from roots of wild-growing Alkanna tinctoria.</title>
        <authorList>
            <person name="Rat A."/>
            <person name="Naranjo H.D."/>
            <person name="Lebbe L."/>
            <person name="Cnockaert M."/>
            <person name="Krigas N."/>
            <person name="Grigoriadou K."/>
            <person name="Maloupa E."/>
            <person name="Willems A."/>
        </authorList>
    </citation>
    <scope>NUCLEOTIDE SEQUENCE [LARGE SCALE GENOMIC DNA]</scope>
    <source>
        <strain evidence="6">LMG 31523</strain>
    </source>
</reference>
<evidence type="ECO:0000259" key="4">
    <source>
        <dbReference type="PROSITE" id="PS50949"/>
    </source>
</evidence>
<evidence type="ECO:0000313" key="5">
    <source>
        <dbReference type="EMBL" id="MBR0666692.1"/>
    </source>
</evidence>
<dbReference type="PROSITE" id="PS50949">
    <property type="entry name" value="HTH_GNTR"/>
    <property type="match status" value="1"/>
</dbReference>